<dbReference type="Gene3D" id="1.10.260.40">
    <property type="entry name" value="lambda repressor-like DNA-binding domains"/>
    <property type="match status" value="1"/>
</dbReference>
<dbReference type="SUPFAM" id="SSF47413">
    <property type="entry name" value="lambda repressor-like DNA-binding domains"/>
    <property type="match status" value="1"/>
</dbReference>
<dbReference type="Proteomes" id="UP001342418">
    <property type="component" value="Chromosome"/>
</dbReference>
<dbReference type="SUPFAM" id="SSF53822">
    <property type="entry name" value="Periplasmic binding protein-like I"/>
    <property type="match status" value="1"/>
</dbReference>
<reference evidence="5 6" key="1">
    <citation type="submission" date="2018-07" db="EMBL/GenBank/DDBJ databases">
        <title>Genome sequence of Nitratireductor thuwali#1536.</title>
        <authorList>
            <person name="Michoud G."/>
            <person name="Merlino G."/>
            <person name="Sefrji F.O."/>
            <person name="Daffonchio D."/>
        </authorList>
    </citation>
    <scope>NUCLEOTIDE SEQUENCE [LARGE SCALE GENOMIC DNA]</scope>
    <source>
        <strain evidence="6">Nit1536</strain>
    </source>
</reference>
<keyword evidence="6" id="KW-1185">Reference proteome</keyword>
<dbReference type="Pfam" id="PF00532">
    <property type="entry name" value="Peripla_BP_1"/>
    <property type="match status" value="1"/>
</dbReference>
<dbReference type="Pfam" id="PF00356">
    <property type="entry name" value="LacI"/>
    <property type="match status" value="1"/>
</dbReference>
<accession>A0ABY5MI21</accession>
<dbReference type="EMBL" id="CP030941">
    <property type="protein sequence ID" value="UUP17057.1"/>
    <property type="molecule type" value="Genomic_DNA"/>
</dbReference>
<dbReference type="Gene3D" id="3.40.50.2300">
    <property type="match status" value="2"/>
</dbReference>
<evidence type="ECO:0000256" key="2">
    <source>
        <dbReference type="ARBA" id="ARBA00023125"/>
    </source>
</evidence>
<dbReference type="InterPro" id="IPR010982">
    <property type="entry name" value="Lambda_DNA-bd_dom_sf"/>
</dbReference>
<keyword evidence="2" id="KW-0238">DNA-binding</keyword>
<evidence type="ECO:0000256" key="1">
    <source>
        <dbReference type="ARBA" id="ARBA00023015"/>
    </source>
</evidence>
<evidence type="ECO:0000313" key="6">
    <source>
        <dbReference type="Proteomes" id="UP001342418"/>
    </source>
</evidence>
<dbReference type="RefSeq" id="WP_338529426.1">
    <property type="nucleotide sequence ID" value="NZ_CP030941.1"/>
</dbReference>
<dbReference type="InterPro" id="IPR028082">
    <property type="entry name" value="Peripla_BP_I"/>
</dbReference>
<dbReference type="CDD" id="cd01392">
    <property type="entry name" value="HTH_LacI"/>
    <property type="match status" value="1"/>
</dbReference>
<dbReference type="CDD" id="cd20009">
    <property type="entry name" value="PBP1_RafR-like"/>
    <property type="match status" value="1"/>
</dbReference>
<protein>
    <submittedName>
        <fullName evidence="5">HTH-type transcriptional regulator RafR</fullName>
    </submittedName>
</protein>
<gene>
    <name evidence="5" type="primary">rafR_2</name>
    <name evidence="5" type="ORF">NTH_01508</name>
</gene>
<dbReference type="InterPro" id="IPR000843">
    <property type="entry name" value="HTH_LacI"/>
</dbReference>
<feature type="domain" description="HTH lacI-type" evidence="4">
    <location>
        <begin position="8"/>
        <end position="62"/>
    </location>
</feature>
<dbReference type="PANTHER" id="PTHR30146:SF155">
    <property type="entry name" value="ALANINE RACEMASE"/>
    <property type="match status" value="1"/>
</dbReference>
<sequence>MEPRSKKPTLKTIATALGLGVTTVSRALRDDDKISAATRKSVQDMARELCYHPSSAGLRLRTGKTNVLSLVLDTEEEIGSFLSQIVFGITEGLEGTPYHLIVTPYSKHGDPVAPIRQLVETEAVDGIIISRIEPEDMRVKYMIEQGMPFVTHGRTHMGVEHPYVDFDNHAFARISVACLASLGRKRLSLLAPPAGLSFHDHTRQGFDAAIAEHELVDVPIQGISNDSSIEQIRLAVRNLMLQSPAPDGLINSSGGVSGTGGAILAIQAGLSDVGAIIGRDVDIVTKQLFANLPVFGTEFYVVHEDVRETGRCLAKALLGSIEGKPVSELQTLFVPTKVSLQSTTAKDE</sequence>
<dbReference type="SMART" id="SM00354">
    <property type="entry name" value="HTH_LACI"/>
    <property type="match status" value="1"/>
</dbReference>
<keyword evidence="1" id="KW-0805">Transcription regulation</keyword>
<name>A0ABY5MI21_9HYPH</name>
<dbReference type="InterPro" id="IPR001761">
    <property type="entry name" value="Peripla_BP/Lac1_sug-bd_dom"/>
</dbReference>
<organism evidence="5 6">
    <name type="scientific">Nitratireductor thuwali</name>
    <dbReference type="NCBI Taxonomy" id="2267699"/>
    <lineage>
        <taxon>Bacteria</taxon>
        <taxon>Pseudomonadati</taxon>
        <taxon>Pseudomonadota</taxon>
        <taxon>Alphaproteobacteria</taxon>
        <taxon>Hyphomicrobiales</taxon>
        <taxon>Phyllobacteriaceae</taxon>
        <taxon>Nitratireductor</taxon>
    </lineage>
</organism>
<proteinExistence type="predicted"/>
<evidence type="ECO:0000259" key="4">
    <source>
        <dbReference type="PROSITE" id="PS50932"/>
    </source>
</evidence>
<evidence type="ECO:0000313" key="5">
    <source>
        <dbReference type="EMBL" id="UUP17057.1"/>
    </source>
</evidence>
<keyword evidence="3" id="KW-0804">Transcription</keyword>
<evidence type="ECO:0000256" key="3">
    <source>
        <dbReference type="ARBA" id="ARBA00023163"/>
    </source>
</evidence>
<dbReference type="PANTHER" id="PTHR30146">
    <property type="entry name" value="LACI-RELATED TRANSCRIPTIONAL REPRESSOR"/>
    <property type="match status" value="1"/>
</dbReference>
<dbReference type="PROSITE" id="PS50932">
    <property type="entry name" value="HTH_LACI_2"/>
    <property type="match status" value="1"/>
</dbReference>